<evidence type="ECO:0000313" key="1">
    <source>
        <dbReference type="EMBL" id="EYF01520.1"/>
    </source>
</evidence>
<keyword evidence="2" id="KW-1185">Reference proteome</keyword>
<protein>
    <recommendedName>
        <fullName evidence="3">MalT-like TPR region domain-containing protein</fullName>
    </recommendedName>
</protein>
<dbReference type="InterPro" id="IPR011990">
    <property type="entry name" value="TPR-like_helical_dom_sf"/>
</dbReference>
<dbReference type="Proteomes" id="UP000019678">
    <property type="component" value="Unassembled WGS sequence"/>
</dbReference>
<comment type="caution">
    <text evidence="1">The sequence shown here is derived from an EMBL/GenBank/DDBJ whole genome shotgun (WGS) entry which is preliminary data.</text>
</comment>
<dbReference type="AlphaFoldDB" id="A0A017SY44"/>
<proteinExistence type="predicted"/>
<organism evidence="1 2">
    <name type="scientific">Chondromyces apiculatus DSM 436</name>
    <dbReference type="NCBI Taxonomy" id="1192034"/>
    <lineage>
        <taxon>Bacteria</taxon>
        <taxon>Pseudomonadati</taxon>
        <taxon>Myxococcota</taxon>
        <taxon>Polyangia</taxon>
        <taxon>Polyangiales</taxon>
        <taxon>Polyangiaceae</taxon>
        <taxon>Chondromyces</taxon>
    </lineage>
</organism>
<evidence type="ECO:0000313" key="2">
    <source>
        <dbReference type="Proteomes" id="UP000019678"/>
    </source>
</evidence>
<dbReference type="Gene3D" id="1.25.40.10">
    <property type="entry name" value="Tetratricopeptide repeat domain"/>
    <property type="match status" value="1"/>
</dbReference>
<dbReference type="EMBL" id="ASRX01000079">
    <property type="protein sequence ID" value="EYF01520.1"/>
    <property type="molecule type" value="Genomic_DNA"/>
</dbReference>
<dbReference type="STRING" id="1192034.CAP_8081"/>
<evidence type="ECO:0008006" key="3">
    <source>
        <dbReference type="Google" id="ProtNLM"/>
    </source>
</evidence>
<sequence length="686" mass="75841">MTEAARQLLREDEQQIQALLAALRHGGRFVILVADETTWPEAKKLLEHELCPPPLHEVPLATGEEVMRMFASPEATRAGTLVLHVGSDAAAAIAALNLHRDKLRKQRGRFVLRLDGPHVHRQFAHEAPDGYSFRDALAIVDGRAAVEVVRRVPARVSQIQEALKEEKGDAEQLLQLATELFKLAHLGEARRALDRGIALLRAKKHLSPEDLVVLAMSLHLSATFLTPEEQPRRLRDALHVLEPVRDRVEDIYGTILGDLRDGRNSDIDAVREALALAVEYRDDTPQAQRQRLNLAFTLWYREDIQGASAELAQVASRPWASTVNRFRGRLLEAEILLSKGHWTESEQHLRAMLIASAADDLKDVTSMLMLRLASLTFWRGELEQALETLSPSFISDVDPLRMRIRCSRGDAEAIASLMEPLGPWHHAPSHEHERNRIRAKIDAIRAAVEAGLLDGRRGEQLDAELEALAAQVSEVAPEDPPWSRIHAALLFADDFLGRSGAEDRARAEAEGALTLARRGAPELIPPCVHRLGVAALRLGTVDELPSLFEEALSAAEERHLPGDAARIRGLDLWRIIQVGGDVASAERALDASIARTGSVLVEAEVLSRTGRGTGRRDLLERSRRIYRALPWPEREGLCLEAMGMKTHALKRYEAAGLRLAALALERRTAPPPVDACFTPLPSGASL</sequence>
<reference evidence="1 2" key="1">
    <citation type="submission" date="2013-05" db="EMBL/GenBank/DDBJ databases">
        <title>Genome assembly of Chondromyces apiculatus DSM 436.</title>
        <authorList>
            <person name="Sharma G."/>
            <person name="Khatri I."/>
            <person name="Kaur C."/>
            <person name="Mayilraj S."/>
            <person name="Subramanian S."/>
        </authorList>
    </citation>
    <scope>NUCLEOTIDE SEQUENCE [LARGE SCALE GENOMIC DNA]</scope>
    <source>
        <strain evidence="1 2">DSM 436</strain>
    </source>
</reference>
<name>A0A017SY44_9BACT</name>
<gene>
    <name evidence="1" type="ORF">CAP_8081</name>
</gene>
<accession>A0A017SY44</accession>